<dbReference type="Proteomes" id="UP000316560">
    <property type="component" value="Unassembled WGS sequence"/>
</dbReference>
<keyword evidence="1" id="KW-0472">Membrane</keyword>
<comment type="caution">
    <text evidence="2">The sequence shown here is derived from an EMBL/GenBank/DDBJ whole genome shotgun (WGS) entry which is preliminary data.</text>
</comment>
<sequence length="65" mass="6688">MSDPDEAVLPGFITESEVLPPSKNLGVRLLALLIGLGLLVGVSAAGGITVFAAVMSFFVRLAQAF</sequence>
<gene>
    <name evidence="2" type="ORF">FB472_0933</name>
</gene>
<dbReference type="EMBL" id="VFRA01000001">
    <property type="protein sequence ID" value="TQO19388.1"/>
    <property type="molecule type" value="Genomic_DNA"/>
</dbReference>
<evidence type="ECO:0000313" key="3">
    <source>
        <dbReference type="Proteomes" id="UP000316560"/>
    </source>
</evidence>
<protein>
    <submittedName>
        <fullName evidence="2">Uncharacterized protein</fullName>
    </submittedName>
</protein>
<proteinExistence type="predicted"/>
<name>A0A8H2PY55_9MICO</name>
<reference evidence="2 3" key="1">
    <citation type="submission" date="2019-06" db="EMBL/GenBank/DDBJ databases">
        <title>Sequencing the genomes of 1000 actinobacteria strains.</title>
        <authorList>
            <person name="Klenk H.-P."/>
        </authorList>
    </citation>
    <scope>NUCLEOTIDE SEQUENCE [LARGE SCALE GENOMIC DNA]</scope>
    <source>
        <strain evidence="2 3">DSM 21947</strain>
    </source>
</reference>
<evidence type="ECO:0000313" key="2">
    <source>
        <dbReference type="EMBL" id="TQO19388.1"/>
    </source>
</evidence>
<keyword evidence="3" id="KW-1185">Reference proteome</keyword>
<evidence type="ECO:0000256" key="1">
    <source>
        <dbReference type="SAM" id="Phobius"/>
    </source>
</evidence>
<accession>A0A8H2PY55</accession>
<dbReference type="AlphaFoldDB" id="A0A8H2PY55"/>
<keyword evidence="1" id="KW-0812">Transmembrane</keyword>
<feature type="transmembrane region" description="Helical" evidence="1">
    <location>
        <begin position="29"/>
        <end position="59"/>
    </location>
</feature>
<keyword evidence="1" id="KW-1133">Transmembrane helix</keyword>
<organism evidence="2 3">
    <name type="scientific">Rhodoglobus vestalii</name>
    <dbReference type="NCBI Taxonomy" id="193384"/>
    <lineage>
        <taxon>Bacteria</taxon>
        <taxon>Bacillati</taxon>
        <taxon>Actinomycetota</taxon>
        <taxon>Actinomycetes</taxon>
        <taxon>Micrococcales</taxon>
        <taxon>Microbacteriaceae</taxon>
        <taxon>Rhodoglobus</taxon>
    </lineage>
</organism>